<dbReference type="EMBL" id="JALBUR010000006">
    <property type="protein sequence ID" value="MDX8419201.1"/>
    <property type="molecule type" value="Genomic_DNA"/>
</dbReference>
<accession>A0AB35U3Q8</accession>
<dbReference type="PANTHER" id="PTHR31302">
    <property type="entry name" value="TRANSMEMBRANE PROTEIN WITH METALLOPHOSPHOESTERASE DOMAIN-RELATED"/>
    <property type="match status" value="1"/>
</dbReference>
<evidence type="ECO:0000313" key="6">
    <source>
        <dbReference type="Proteomes" id="UP001286174"/>
    </source>
</evidence>
<feature type="compositionally biased region" description="Low complexity" evidence="3">
    <location>
        <begin position="287"/>
        <end position="328"/>
    </location>
</feature>
<feature type="domain" description="Calcineurin-like phosphoesterase" evidence="4">
    <location>
        <begin position="52"/>
        <end position="220"/>
    </location>
</feature>
<dbReference type="InterPro" id="IPR004843">
    <property type="entry name" value="Calcineurin-like_PHP"/>
</dbReference>
<dbReference type="RefSeq" id="WP_370595690.1">
    <property type="nucleotide sequence ID" value="NZ_JALBUR010000006.1"/>
</dbReference>
<sequence length="328" mass="35292">MKRTRNILLTIVMILALLLFSLYDAFFAAPRNYRVRHETIAAETIPESMDGMNIIFFSDLDYGTFMDQTRMTKLVDKINQYAPDIVIFGGDLFDTGVTPDDTSTAQVQQLLADIDAPYGKFAVYGDFDHESEDKLNAVSSILTQGGFEVLDNRSVSLHHKSISSISLVGIDSGVNGSPDITAAYSSVSHTNYVITVCHTPDTADYVPADLTNLFLAGHSHGGQIYWLFGAYYTPAGAEQYFRGKSEVSNSFTLDITNGVGTTGKDVRFLANAEIVSYKLKCTKKSEPTSQPTSESTSGNETSASASPQATAAASESAQASSSASAAAQ</sequence>
<dbReference type="Pfam" id="PF00149">
    <property type="entry name" value="Metallophos"/>
    <property type="match status" value="1"/>
</dbReference>
<evidence type="ECO:0000256" key="2">
    <source>
        <dbReference type="ARBA" id="ARBA00022801"/>
    </source>
</evidence>
<dbReference type="GO" id="GO:0008758">
    <property type="term" value="F:UDP-2,3-diacylglucosamine hydrolase activity"/>
    <property type="evidence" value="ECO:0007669"/>
    <property type="project" value="TreeGrafter"/>
</dbReference>
<organism evidence="5 6">
    <name type="scientific">Grylomicrobium aquisgranensis</name>
    <dbReference type="NCBI Taxonomy" id="2926318"/>
    <lineage>
        <taxon>Bacteria</taxon>
        <taxon>Bacillati</taxon>
        <taxon>Bacillota</taxon>
        <taxon>Erysipelotrichia</taxon>
        <taxon>Erysipelotrichales</taxon>
        <taxon>Erysipelotrichaceae</taxon>
        <taxon>Grylomicrobium</taxon>
    </lineage>
</organism>
<comment type="caution">
    <text evidence="5">The sequence shown here is derived from an EMBL/GenBank/DDBJ whole genome shotgun (WGS) entry which is preliminary data.</text>
</comment>
<dbReference type="Gene3D" id="3.60.21.10">
    <property type="match status" value="1"/>
</dbReference>
<keyword evidence="1" id="KW-0479">Metal-binding</keyword>
<evidence type="ECO:0000259" key="4">
    <source>
        <dbReference type="Pfam" id="PF00149"/>
    </source>
</evidence>
<dbReference type="GO" id="GO:0046872">
    <property type="term" value="F:metal ion binding"/>
    <property type="evidence" value="ECO:0007669"/>
    <property type="project" value="UniProtKB-KW"/>
</dbReference>
<evidence type="ECO:0000256" key="3">
    <source>
        <dbReference type="SAM" id="MobiDB-lite"/>
    </source>
</evidence>
<dbReference type="AlphaFoldDB" id="A0AB35U3Q8"/>
<evidence type="ECO:0000313" key="5">
    <source>
        <dbReference type="EMBL" id="MDX8419201.1"/>
    </source>
</evidence>
<dbReference type="PANTHER" id="PTHR31302:SF31">
    <property type="entry name" value="PHOSPHODIESTERASE YAEI"/>
    <property type="match status" value="1"/>
</dbReference>
<dbReference type="InterPro" id="IPR029052">
    <property type="entry name" value="Metallo-depent_PP-like"/>
</dbReference>
<dbReference type="Proteomes" id="UP001286174">
    <property type="component" value="Unassembled WGS sequence"/>
</dbReference>
<protein>
    <recommendedName>
        <fullName evidence="4">Calcineurin-like phosphoesterase domain-containing protein</fullName>
    </recommendedName>
</protein>
<keyword evidence="2" id="KW-0378">Hydrolase</keyword>
<gene>
    <name evidence="5" type="ORF">MOZ60_03730</name>
</gene>
<reference evidence="5 6" key="1">
    <citation type="submission" date="2022-03" db="EMBL/GenBank/DDBJ databases">
        <title>Novel taxa within the pig intestine.</title>
        <authorList>
            <person name="Wylensek D."/>
            <person name="Bishof K."/>
            <person name="Afrizal A."/>
            <person name="Clavel T."/>
        </authorList>
    </citation>
    <scope>NUCLEOTIDE SEQUENCE [LARGE SCALE GENOMIC DNA]</scope>
    <source>
        <strain evidence="5 6">CLA-KB-P133</strain>
    </source>
</reference>
<evidence type="ECO:0000256" key="1">
    <source>
        <dbReference type="ARBA" id="ARBA00022723"/>
    </source>
</evidence>
<dbReference type="InterPro" id="IPR051158">
    <property type="entry name" value="Metallophosphoesterase_sf"/>
</dbReference>
<dbReference type="GO" id="GO:0009245">
    <property type="term" value="P:lipid A biosynthetic process"/>
    <property type="evidence" value="ECO:0007669"/>
    <property type="project" value="TreeGrafter"/>
</dbReference>
<keyword evidence="6" id="KW-1185">Reference proteome</keyword>
<dbReference type="SUPFAM" id="SSF56300">
    <property type="entry name" value="Metallo-dependent phosphatases"/>
    <property type="match status" value="1"/>
</dbReference>
<feature type="region of interest" description="Disordered" evidence="3">
    <location>
        <begin position="283"/>
        <end position="328"/>
    </location>
</feature>
<name>A0AB35U3Q8_9FIRM</name>
<dbReference type="GO" id="GO:0016020">
    <property type="term" value="C:membrane"/>
    <property type="evidence" value="ECO:0007669"/>
    <property type="project" value="GOC"/>
</dbReference>
<proteinExistence type="predicted"/>